<dbReference type="EMBL" id="LR746264">
    <property type="protein sequence ID" value="CAA7387686.1"/>
    <property type="molecule type" value="Genomic_DNA"/>
</dbReference>
<protein>
    <submittedName>
        <fullName evidence="3">Uncharacterized protein</fullName>
    </submittedName>
</protein>
<gene>
    <name evidence="2" type="ORF">SI7747_01000052</name>
    <name evidence="3" type="ORF">SI8410_01000087</name>
</gene>
<accession>A0A7I8JVJ0</accession>
<keyword evidence="4" id="KW-1185">Reference proteome</keyword>
<dbReference type="AlphaFoldDB" id="A0A7I8JVJ0"/>
<proteinExistence type="predicted"/>
<dbReference type="Proteomes" id="UP000663760">
    <property type="component" value="Chromosome 1"/>
</dbReference>
<dbReference type="EMBL" id="LR743588">
    <property type="protein sequence ID" value="CAA2613647.1"/>
    <property type="molecule type" value="Genomic_DNA"/>
</dbReference>
<organism evidence="3 4">
    <name type="scientific">Spirodela intermedia</name>
    <name type="common">Intermediate duckweed</name>
    <dbReference type="NCBI Taxonomy" id="51605"/>
    <lineage>
        <taxon>Eukaryota</taxon>
        <taxon>Viridiplantae</taxon>
        <taxon>Streptophyta</taxon>
        <taxon>Embryophyta</taxon>
        <taxon>Tracheophyta</taxon>
        <taxon>Spermatophyta</taxon>
        <taxon>Magnoliopsida</taxon>
        <taxon>Liliopsida</taxon>
        <taxon>Araceae</taxon>
        <taxon>Lemnoideae</taxon>
        <taxon>Spirodela</taxon>
    </lineage>
</organism>
<evidence type="ECO:0000313" key="2">
    <source>
        <dbReference type="EMBL" id="CAA2613647.1"/>
    </source>
</evidence>
<evidence type="ECO:0000313" key="4">
    <source>
        <dbReference type="Proteomes" id="UP000663760"/>
    </source>
</evidence>
<evidence type="ECO:0000256" key="1">
    <source>
        <dbReference type="SAM" id="MobiDB-lite"/>
    </source>
</evidence>
<feature type="compositionally biased region" description="Basic and acidic residues" evidence="1">
    <location>
        <begin position="1"/>
        <end position="15"/>
    </location>
</feature>
<feature type="region of interest" description="Disordered" evidence="1">
    <location>
        <begin position="1"/>
        <end position="29"/>
    </location>
</feature>
<reference evidence="3" key="1">
    <citation type="submission" date="2020-02" db="EMBL/GenBank/DDBJ databases">
        <authorList>
            <person name="Scholz U."/>
            <person name="Mascher M."/>
            <person name="Fiebig A."/>
        </authorList>
    </citation>
    <scope>NUCLEOTIDE SEQUENCE</scope>
</reference>
<name>A0A7I8JVJ0_SPIIN</name>
<evidence type="ECO:0000313" key="3">
    <source>
        <dbReference type="EMBL" id="CAA7387686.1"/>
    </source>
</evidence>
<sequence>MIDHLPRRLERENHHRSQIFAPFSTNHLQ</sequence>